<name>A0A183CWP8_9BILA</name>
<proteinExistence type="predicted"/>
<dbReference type="Proteomes" id="UP000271098">
    <property type="component" value="Unassembled WGS sequence"/>
</dbReference>
<dbReference type="EMBL" id="UYRT01000929">
    <property type="protein sequence ID" value="VDK28967.1"/>
    <property type="molecule type" value="Genomic_DNA"/>
</dbReference>
<evidence type="ECO:0000256" key="1">
    <source>
        <dbReference type="SAM" id="MobiDB-lite"/>
    </source>
</evidence>
<evidence type="ECO:0000313" key="2">
    <source>
        <dbReference type="EMBL" id="VDK28967.1"/>
    </source>
</evidence>
<reference evidence="2 3" key="2">
    <citation type="submission" date="2018-11" db="EMBL/GenBank/DDBJ databases">
        <authorList>
            <consortium name="Pathogen Informatics"/>
        </authorList>
    </citation>
    <scope>NUCLEOTIDE SEQUENCE [LARGE SCALE GENOMIC DNA]</scope>
</reference>
<evidence type="ECO:0000313" key="4">
    <source>
        <dbReference type="WBParaSite" id="GPUH_0000088901-mRNA-1"/>
    </source>
</evidence>
<gene>
    <name evidence="2" type="ORF">GPUH_LOCUS889</name>
</gene>
<organism evidence="4">
    <name type="scientific">Gongylonema pulchrum</name>
    <dbReference type="NCBI Taxonomy" id="637853"/>
    <lineage>
        <taxon>Eukaryota</taxon>
        <taxon>Metazoa</taxon>
        <taxon>Ecdysozoa</taxon>
        <taxon>Nematoda</taxon>
        <taxon>Chromadorea</taxon>
        <taxon>Rhabditida</taxon>
        <taxon>Spirurina</taxon>
        <taxon>Spiruromorpha</taxon>
        <taxon>Spiruroidea</taxon>
        <taxon>Gongylonematidae</taxon>
        <taxon>Gongylonema</taxon>
    </lineage>
</organism>
<protein>
    <submittedName>
        <fullName evidence="2 4">Uncharacterized protein</fullName>
    </submittedName>
</protein>
<reference evidence="4" key="1">
    <citation type="submission" date="2016-06" db="UniProtKB">
        <authorList>
            <consortium name="WormBaseParasite"/>
        </authorList>
    </citation>
    <scope>IDENTIFICATION</scope>
</reference>
<evidence type="ECO:0000313" key="3">
    <source>
        <dbReference type="Proteomes" id="UP000271098"/>
    </source>
</evidence>
<feature type="region of interest" description="Disordered" evidence="1">
    <location>
        <begin position="56"/>
        <end position="99"/>
    </location>
</feature>
<sequence>MEKEIMFWRSHECQSIYCIQLRSSWTDISNYDSAQVLFTKSLKSAINKGSGIIQRRPNRKEAYGELEPDTSRSNATSATLGGNPQTHTFVNASTRLMMQ</sequence>
<dbReference type="WBParaSite" id="GPUH_0000088901-mRNA-1">
    <property type="protein sequence ID" value="GPUH_0000088901-mRNA-1"/>
    <property type="gene ID" value="GPUH_0000088901"/>
</dbReference>
<keyword evidence="3" id="KW-1185">Reference proteome</keyword>
<feature type="compositionally biased region" description="Polar residues" evidence="1">
    <location>
        <begin position="71"/>
        <end position="99"/>
    </location>
</feature>
<accession>A0A183CWP8</accession>
<dbReference type="AlphaFoldDB" id="A0A183CWP8"/>